<reference evidence="6 7" key="1">
    <citation type="journal article" date="2009" name="Science">
        <title>Green evolution and dynamic adaptations revealed by genomes of the marine picoeukaryotes Micromonas.</title>
        <authorList>
            <person name="Worden A.Z."/>
            <person name="Lee J.H."/>
            <person name="Mock T."/>
            <person name="Rouze P."/>
            <person name="Simmons M.P."/>
            <person name="Aerts A.L."/>
            <person name="Allen A.E."/>
            <person name="Cuvelier M.L."/>
            <person name="Derelle E."/>
            <person name="Everett M.V."/>
            <person name="Foulon E."/>
            <person name="Grimwood J."/>
            <person name="Gundlach H."/>
            <person name="Henrissat B."/>
            <person name="Napoli C."/>
            <person name="McDonald S.M."/>
            <person name="Parker M.S."/>
            <person name="Rombauts S."/>
            <person name="Salamov A."/>
            <person name="Von Dassow P."/>
            <person name="Badger J.H."/>
            <person name="Coutinho P.M."/>
            <person name="Demir E."/>
            <person name="Dubchak I."/>
            <person name="Gentemann C."/>
            <person name="Eikrem W."/>
            <person name="Gready J.E."/>
            <person name="John U."/>
            <person name="Lanier W."/>
            <person name="Lindquist E.A."/>
            <person name="Lucas S."/>
            <person name="Mayer K.F."/>
            <person name="Moreau H."/>
            <person name="Not F."/>
            <person name="Otillar R."/>
            <person name="Panaud O."/>
            <person name="Pangilinan J."/>
            <person name="Paulsen I."/>
            <person name="Piegu B."/>
            <person name="Poliakov A."/>
            <person name="Robbens S."/>
            <person name="Schmutz J."/>
            <person name="Toulza E."/>
            <person name="Wyss T."/>
            <person name="Zelensky A."/>
            <person name="Zhou K."/>
            <person name="Armbrust E.V."/>
            <person name="Bhattacharya D."/>
            <person name="Goodenough U.W."/>
            <person name="Van de Peer Y."/>
            <person name="Grigoriev I.V."/>
        </authorList>
    </citation>
    <scope>NUCLEOTIDE SEQUENCE [LARGE SCALE GENOMIC DNA]</scope>
    <source>
        <strain evidence="7">RCC299 / NOUM17</strain>
    </source>
</reference>
<evidence type="ECO:0000259" key="5">
    <source>
        <dbReference type="Pfam" id="PF00306"/>
    </source>
</evidence>
<name>C1E3S7_MICCC</name>
<proteinExistence type="inferred from homology"/>
<dbReference type="AlphaFoldDB" id="C1E3S7"/>
<keyword evidence="7" id="KW-1185">Reference proteome</keyword>
<dbReference type="Pfam" id="PF00006">
    <property type="entry name" value="ATP-synt_ab"/>
    <property type="match status" value="1"/>
</dbReference>
<dbReference type="InterPro" id="IPR000194">
    <property type="entry name" value="ATPase_F1/V1/A1_a/bsu_nucl-bd"/>
</dbReference>
<gene>
    <name evidence="6" type="ORF">MICPUN_57790</name>
</gene>
<dbReference type="KEGG" id="mis:MICPUN_57790"/>
<dbReference type="Proteomes" id="UP000002009">
    <property type="component" value="Chromosome 4"/>
</dbReference>
<dbReference type="PANTHER" id="PTHR48082">
    <property type="entry name" value="ATP SYNTHASE SUBUNIT ALPHA, MITOCHONDRIAL"/>
    <property type="match status" value="1"/>
</dbReference>
<evidence type="ECO:0000259" key="4">
    <source>
        <dbReference type="Pfam" id="PF00006"/>
    </source>
</evidence>
<dbReference type="GO" id="GO:0005524">
    <property type="term" value="F:ATP binding"/>
    <property type="evidence" value="ECO:0007669"/>
    <property type="project" value="InterPro"/>
</dbReference>
<accession>C1E3S7</accession>
<evidence type="ECO:0000256" key="1">
    <source>
        <dbReference type="ARBA" id="ARBA00004370"/>
    </source>
</evidence>
<dbReference type="InParanoid" id="C1E3S7"/>
<evidence type="ECO:0000256" key="3">
    <source>
        <dbReference type="SAM" id="MobiDB-lite"/>
    </source>
</evidence>
<comment type="subcellular location">
    <subcellularLocation>
        <location evidence="1">Membrane</location>
    </subcellularLocation>
</comment>
<dbReference type="eggNOG" id="KOG1353">
    <property type="taxonomic scope" value="Eukaryota"/>
</dbReference>
<evidence type="ECO:0000313" key="7">
    <source>
        <dbReference type="Proteomes" id="UP000002009"/>
    </source>
</evidence>
<dbReference type="EMBL" id="CP001325">
    <property type="protein sequence ID" value="ACO62988.1"/>
    <property type="molecule type" value="Genomic_DNA"/>
</dbReference>
<dbReference type="RefSeq" id="XP_002501730.1">
    <property type="nucleotide sequence ID" value="XM_002501684.1"/>
</dbReference>
<sequence>MPTAGVSLMSPASLFATVARRSTRHASSTVASLTTRARGYPPARPGLSQLAGRLAAPRAVSTVTAEIEPPEEEVAFQRGPASVHAVEGPLAVLSGVGADVPPGTLVRMGDAVQGFILSHREPKTFALMYAAGQGAGGAPSVGAGSGVAVSPGDAVEVLRKRHFRMPSDDDLRGRWIGALGQPMDGGDAPGGGDRDLACGEDLDGAIIRDPPGVEDRKPITTPLVTGIKALDVLTPLGRGQCMLLTGEPGTGLTRLGVSAVAAQAGSGVRCVYGATGAAAEDGGKGAVEELRAAGAMGHTTVVSVDGDASLAERYAATCAAFAVAEGARAKGEDVLLVLDDFTGLVEFTKDMARLSPQLDNPEGIIDEEKMVEYEGMIINALLAERRRFLGTTLQRVARMSDSLGGGSLTLLGIMYHEKGAYRGRKGSNKDSGAVGSSEGADGTLQLPAGFDQMAPEMQAKITAALEKKRDAAVKAAEAREAEAAAKRPEDAYTQPRSLVEEFMSITDGQVMVENFSESNGWGISVKDSVSRIGTPGAAGPLKSLDMMQLRLDVMQADDMQAFGNNGDEKVQMRNRSSAIRGVLRQRPGETAALSAQTVGLFALQKGYLKNMNADEAAARVNEAVTKAKDTIPEVMDALDTNPSKALSAENSEKLASLFAA</sequence>
<comment type="similarity">
    <text evidence="2">Belongs to the ATPase alpha/beta chains family.</text>
</comment>
<feature type="region of interest" description="Disordered" evidence="3">
    <location>
        <begin position="423"/>
        <end position="442"/>
    </location>
</feature>
<dbReference type="GO" id="GO:0045259">
    <property type="term" value="C:proton-transporting ATP synthase complex"/>
    <property type="evidence" value="ECO:0007669"/>
    <property type="project" value="InterPro"/>
</dbReference>
<dbReference type="STRING" id="296587.C1E3S7"/>
<dbReference type="OMA" id="WEAEMSI"/>
<dbReference type="Gene3D" id="3.40.50.300">
    <property type="entry name" value="P-loop containing nucleotide triphosphate hydrolases"/>
    <property type="match status" value="1"/>
</dbReference>
<dbReference type="GO" id="GO:0046933">
    <property type="term" value="F:proton-transporting ATP synthase activity, rotational mechanism"/>
    <property type="evidence" value="ECO:0007669"/>
    <property type="project" value="InterPro"/>
</dbReference>
<dbReference type="PANTHER" id="PTHR48082:SF2">
    <property type="entry name" value="ATP SYNTHASE SUBUNIT ALPHA, MITOCHONDRIAL"/>
    <property type="match status" value="1"/>
</dbReference>
<dbReference type="InterPro" id="IPR038376">
    <property type="entry name" value="ATP_synth_asu_C_sf"/>
</dbReference>
<evidence type="ECO:0000256" key="2">
    <source>
        <dbReference type="ARBA" id="ARBA00008936"/>
    </source>
</evidence>
<dbReference type="InterPro" id="IPR027417">
    <property type="entry name" value="P-loop_NTPase"/>
</dbReference>
<evidence type="ECO:0000313" key="6">
    <source>
        <dbReference type="EMBL" id="ACO62988.1"/>
    </source>
</evidence>
<dbReference type="Gene3D" id="1.20.150.20">
    <property type="entry name" value="ATP synthase alpha/beta chain, C-terminal domain"/>
    <property type="match status" value="1"/>
</dbReference>
<dbReference type="InterPro" id="IPR005294">
    <property type="entry name" value="ATP_synth_F1_asu"/>
</dbReference>
<dbReference type="GeneID" id="8242633"/>
<feature type="domain" description="ATPase F1/V1/A1 complex alpha/beta subunit nucleotide-binding" evidence="4">
    <location>
        <begin position="226"/>
        <end position="354"/>
    </location>
</feature>
<dbReference type="OrthoDB" id="30023at2759"/>
<organism evidence="6 7">
    <name type="scientific">Micromonas commoda (strain RCC299 / NOUM17 / CCMP2709)</name>
    <name type="common">Picoplanktonic green alga</name>
    <dbReference type="NCBI Taxonomy" id="296587"/>
    <lineage>
        <taxon>Eukaryota</taxon>
        <taxon>Viridiplantae</taxon>
        <taxon>Chlorophyta</taxon>
        <taxon>Mamiellophyceae</taxon>
        <taxon>Mamiellales</taxon>
        <taxon>Mamiellaceae</taxon>
        <taxon>Micromonas</taxon>
    </lineage>
</organism>
<dbReference type="SUPFAM" id="SSF52540">
    <property type="entry name" value="P-loop containing nucleoside triphosphate hydrolases"/>
    <property type="match status" value="1"/>
</dbReference>
<protein>
    <submittedName>
        <fullName evidence="6">H+-or Na+-translocating f-type, v-type and A-type ATPase superfamily</fullName>
    </submittedName>
</protein>
<dbReference type="GO" id="GO:0043531">
    <property type="term" value="F:ADP binding"/>
    <property type="evidence" value="ECO:0007669"/>
    <property type="project" value="TreeGrafter"/>
</dbReference>
<dbReference type="Pfam" id="PF00306">
    <property type="entry name" value="ATP-synt_ab_C"/>
    <property type="match status" value="1"/>
</dbReference>
<dbReference type="InterPro" id="IPR000793">
    <property type="entry name" value="ATP_synth_asu_C"/>
</dbReference>
<feature type="domain" description="ATP synthase alpha subunit C-terminal" evidence="5">
    <location>
        <begin position="548"/>
        <end position="658"/>
    </location>
</feature>